<keyword evidence="5" id="KW-0560">Oxidoreductase</keyword>
<keyword evidence="3" id="KW-0285">Flavoprotein</keyword>
<dbReference type="InterPro" id="IPR027396">
    <property type="entry name" value="DsrEFH-like"/>
</dbReference>
<evidence type="ECO:0000256" key="6">
    <source>
        <dbReference type="ARBA" id="ARBA00023284"/>
    </source>
</evidence>
<evidence type="ECO:0000313" key="10">
    <source>
        <dbReference type="Proteomes" id="UP000466864"/>
    </source>
</evidence>
<dbReference type="EMBL" id="VUMV01000003">
    <property type="protein sequence ID" value="MST81934.1"/>
    <property type="molecule type" value="Genomic_DNA"/>
</dbReference>
<dbReference type="Pfam" id="PF07992">
    <property type="entry name" value="Pyr_redox_2"/>
    <property type="match status" value="1"/>
</dbReference>
<keyword evidence="6" id="KW-0676">Redox-active center</keyword>
<dbReference type="Pfam" id="PF00581">
    <property type="entry name" value="Rhodanese"/>
    <property type="match status" value="1"/>
</dbReference>
<evidence type="ECO:0000256" key="5">
    <source>
        <dbReference type="ARBA" id="ARBA00023002"/>
    </source>
</evidence>
<dbReference type="PANTHER" id="PTHR43429">
    <property type="entry name" value="PYRIDINE NUCLEOTIDE-DISULFIDE OXIDOREDUCTASE DOMAIN-CONTAINING"/>
    <property type="match status" value="1"/>
</dbReference>
<gene>
    <name evidence="9" type="ORF">FYJ60_06355</name>
</gene>
<dbReference type="SUPFAM" id="SSF52821">
    <property type="entry name" value="Rhodanese/Cell cycle control phosphatase"/>
    <property type="match status" value="1"/>
</dbReference>
<keyword evidence="4" id="KW-0274">FAD</keyword>
<dbReference type="PRINTS" id="PR00411">
    <property type="entry name" value="PNDRDTASEI"/>
</dbReference>
<keyword evidence="10" id="KW-1185">Reference proteome</keyword>
<dbReference type="SUPFAM" id="SSF55424">
    <property type="entry name" value="FAD/NAD-linked reductases, dimerisation (C-terminal) domain"/>
    <property type="match status" value="1"/>
</dbReference>
<dbReference type="InterPro" id="IPR050260">
    <property type="entry name" value="FAD-bd_OxRdtase"/>
</dbReference>
<dbReference type="InterPro" id="IPR001763">
    <property type="entry name" value="Rhodanese-like_dom"/>
</dbReference>
<reference evidence="9 10" key="1">
    <citation type="submission" date="2019-08" db="EMBL/GenBank/DDBJ databases">
        <title>In-depth cultivation of the pig gut microbiome towards novel bacterial diversity and tailored functional studies.</title>
        <authorList>
            <person name="Wylensek D."/>
            <person name="Hitch T.C.A."/>
            <person name="Clavel T."/>
        </authorList>
    </citation>
    <scope>NUCLEOTIDE SEQUENCE [LARGE SCALE GENOMIC DNA]</scope>
    <source>
        <strain evidence="9 10">Oil+RF-744-WCA-WT-13</strain>
    </source>
</reference>
<dbReference type="RefSeq" id="WP_154457835.1">
    <property type="nucleotide sequence ID" value="NZ_VUMV01000003.1"/>
</dbReference>
<proteinExistence type="inferred from homology"/>
<dbReference type="PANTHER" id="PTHR43429:SF1">
    <property type="entry name" value="NAD(P)H SULFUR OXIDOREDUCTASE (COA-DEPENDENT)"/>
    <property type="match status" value="1"/>
</dbReference>
<dbReference type="InterPro" id="IPR001455">
    <property type="entry name" value="TusA-like"/>
</dbReference>
<dbReference type="SMART" id="SM00450">
    <property type="entry name" value="RHOD"/>
    <property type="match status" value="1"/>
</dbReference>
<comment type="caution">
    <text evidence="9">The sequence shown here is derived from an EMBL/GenBank/DDBJ whole genome shotgun (WGS) entry which is preliminary data.</text>
</comment>
<dbReference type="Pfam" id="PF13686">
    <property type="entry name" value="DrsE_2"/>
    <property type="match status" value="1"/>
</dbReference>
<name>A0A7X2P803_9FIRM</name>
<dbReference type="Pfam" id="PF02852">
    <property type="entry name" value="Pyr_redox_dim"/>
    <property type="match status" value="1"/>
</dbReference>
<protein>
    <submittedName>
        <fullName evidence="9">Pyridine nucleotide-disulfide oxidoreductase</fullName>
    </submittedName>
</protein>
<dbReference type="GO" id="GO:0016491">
    <property type="term" value="F:oxidoreductase activity"/>
    <property type="evidence" value="ECO:0007669"/>
    <property type="project" value="UniProtKB-KW"/>
</dbReference>
<accession>A0A7X2P803</accession>
<evidence type="ECO:0000256" key="4">
    <source>
        <dbReference type="ARBA" id="ARBA00022827"/>
    </source>
</evidence>
<organism evidence="9 10">
    <name type="scientific">Bilifractor porci</name>
    <dbReference type="NCBI Taxonomy" id="2606636"/>
    <lineage>
        <taxon>Bacteria</taxon>
        <taxon>Bacillati</taxon>
        <taxon>Bacillota</taxon>
        <taxon>Clostridia</taxon>
        <taxon>Lachnospirales</taxon>
        <taxon>Lachnospiraceae</taxon>
        <taxon>Bilifractor</taxon>
    </lineage>
</organism>
<dbReference type="SUPFAM" id="SSF64307">
    <property type="entry name" value="SirA-like"/>
    <property type="match status" value="1"/>
</dbReference>
<evidence type="ECO:0000313" key="9">
    <source>
        <dbReference type="EMBL" id="MST81934.1"/>
    </source>
</evidence>
<dbReference type="InterPro" id="IPR036873">
    <property type="entry name" value="Rhodanese-like_dom_sf"/>
</dbReference>
<dbReference type="InterPro" id="IPR036868">
    <property type="entry name" value="TusA-like_sf"/>
</dbReference>
<dbReference type="Proteomes" id="UP000466864">
    <property type="component" value="Unassembled WGS sequence"/>
</dbReference>
<dbReference type="Gene3D" id="3.40.250.10">
    <property type="entry name" value="Rhodanese-like domain"/>
    <property type="match status" value="1"/>
</dbReference>
<evidence type="ECO:0000259" key="8">
    <source>
        <dbReference type="PROSITE" id="PS50206"/>
    </source>
</evidence>
<comment type="similarity">
    <text evidence="2">Belongs to the class-III pyridine nucleotide-disulfide oxidoreductase family.</text>
</comment>
<dbReference type="InterPro" id="IPR016156">
    <property type="entry name" value="FAD/NAD-linked_Rdtase_dimer_sf"/>
</dbReference>
<evidence type="ECO:0000256" key="2">
    <source>
        <dbReference type="ARBA" id="ARBA00009130"/>
    </source>
</evidence>
<evidence type="ECO:0000256" key="3">
    <source>
        <dbReference type="ARBA" id="ARBA00022630"/>
    </source>
</evidence>
<sequence length="861" mass="93163">MGKTVIIGGVAAGAGCAARLRRLDEGAEIVLLERGPYISYANCGLPYYVGNVIQSKDALLVTKEETLRERFRVDVRTRNEVTSIDRKQKKILVTDLAANRAYEESYDKLVIATGSSPVRPRIPGIDSDRIFTLWTVPDAEKIRSMASDSQNKKAVVVGGGFIGLETAENLRKEGLQVSIVEALDQVMAPFDREMAMLLEENIRENGVELYLSDGVASFRTEDRTVFVRLSSGREISADFVILSIGVRPNSQLAVQAGLKCNERGGICVDEQLRTSDPDIYAAGDVIEVNDPVFGEKTMIPLAGPANRQARIVADNIAGGQERYRGTQGASVARVFDLTAASVGAGEKKLIRRGMVRGRDYEKVVISQNSHAGYYPGALPLIIKLLFSPDGKKIFGAQIVGGDGADKRIDTIGTVMQMGGGIAELKNLELAYAPPYSSAKDPVNMAAFAAENVIRKLVSFAEWDDPKPDSGEMILDVREEAERLAWAPKESVNIPLGQLRGRLEELDRKQHYIVLCAVGVRAYTAARILLQHGFDHIKVYPGGARLYRSFHPDGQTAGSGTDGEAKSSSVSAVKGNPGTGKPDGKTGQEDTEPDTKGMPGNTGKHIKHERIRINCSGLQCPGPIMEVYHAMEKMRDGDILEVTASDPGFAKDIISWCRRTGNMLLSNEKQGTDFVAVLCKGNNTGSAVPVPGSSVPASEDHVIMDTPQGKTIIVFDGDMDKVLAAFVIANGALAMGRPVTMFFTFWGLTALRKPTASGVRKSPVEAMFGKMLPKGTGKLKLSRMNMGGLGTAMMRRIMQDKNIDSLEDMMKKAMENGVKIIACSMSMDVMGIRKEELIDGVEIGGVGSYLGEAEESNVNLFI</sequence>
<dbReference type="Gene3D" id="3.30.110.40">
    <property type="entry name" value="TusA-like domain"/>
    <property type="match status" value="1"/>
</dbReference>
<dbReference type="PROSITE" id="PS50206">
    <property type="entry name" value="RHODANESE_3"/>
    <property type="match status" value="1"/>
</dbReference>
<feature type="region of interest" description="Disordered" evidence="7">
    <location>
        <begin position="550"/>
        <end position="604"/>
    </location>
</feature>
<dbReference type="Gene3D" id="3.50.50.60">
    <property type="entry name" value="FAD/NAD(P)-binding domain"/>
    <property type="match status" value="2"/>
</dbReference>
<dbReference type="InterPro" id="IPR004099">
    <property type="entry name" value="Pyr_nucl-diS_OxRdtase_dimer"/>
</dbReference>
<dbReference type="PRINTS" id="PR00368">
    <property type="entry name" value="FADPNR"/>
</dbReference>
<dbReference type="InterPro" id="IPR036188">
    <property type="entry name" value="FAD/NAD-bd_sf"/>
</dbReference>
<dbReference type="InterPro" id="IPR032836">
    <property type="entry name" value="DsrE2-like"/>
</dbReference>
<evidence type="ECO:0000256" key="7">
    <source>
        <dbReference type="SAM" id="MobiDB-lite"/>
    </source>
</evidence>
<dbReference type="SUPFAM" id="SSF51905">
    <property type="entry name" value="FAD/NAD(P)-binding domain"/>
    <property type="match status" value="1"/>
</dbReference>
<dbReference type="PROSITE" id="PS51257">
    <property type="entry name" value="PROKAR_LIPOPROTEIN"/>
    <property type="match status" value="1"/>
</dbReference>
<comment type="cofactor">
    <cofactor evidence="1">
        <name>FAD</name>
        <dbReference type="ChEBI" id="CHEBI:57692"/>
    </cofactor>
</comment>
<dbReference type="Gene3D" id="3.40.1260.10">
    <property type="entry name" value="DsrEFH-like"/>
    <property type="match status" value="1"/>
</dbReference>
<dbReference type="SUPFAM" id="SSF75169">
    <property type="entry name" value="DsrEFH-like"/>
    <property type="match status" value="1"/>
</dbReference>
<dbReference type="AlphaFoldDB" id="A0A7X2P803"/>
<dbReference type="InterPro" id="IPR023753">
    <property type="entry name" value="FAD/NAD-binding_dom"/>
</dbReference>
<feature type="domain" description="Rhodanese" evidence="8">
    <location>
        <begin position="467"/>
        <end position="555"/>
    </location>
</feature>
<dbReference type="Pfam" id="PF01206">
    <property type="entry name" value="TusA"/>
    <property type="match status" value="1"/>
</dbReference>
<evidence type="ECO:0000256" key="1">
    <source>
        <dbReference type="ARBA" id="ARBA00001974"/>
    </source>
</evidence>
<dbReference type="PROSITE" id="PS01148">
    <property type="entry name" value="UPF0033"/>
    <property type="match status" value="1"/>
</dbReference>